<gene>
    <name evidence="2" type="ORF">SAMN04487944_11676</name>
</gene>
<dbReference type="Proteomes" id="UP000199687">
    <property type="component" value="Unassembled WGS sequence"/>
</dbReference>
<reference evidence="2 3" key="1">
    <citation type="submission" date="2016-10" db="EMBL/GenBank/DDBJ databases">
        <authorList>
            <person name="de Groot N.N."/>
        </authorList>
    </citation>
    <scope>NUCLEOTIDE SEQUENCE [LARGE SCALE GENOMIC DNA]</scope>
    <source>
        <strain evidence="2 3">CGMCC 1.7727</strain>
    </source>
</reference>
<dbReference type="AlphaFoldDB" id="A0A1H9U862"/>
<name>A0A1H9U862_9BACI</name>
<evidence type="ECO:0000313" key="2">
    <source>
        <dbReference type="EMBL" id="SES05512.1"/>
    </source>
</evidence>
<dbReference type="OrthoDB" id="2802117at2"/>
<dbReference type="RefSeq" id="WP_089742558.1">
    <property type="nucleotide sequence ID" value="NZ_FOGL01000016.1"/>
</dbReference>
<keyword evidence="1" id="KW-0472">Membrane</keyword>
<keyword evidence="3" id="KW-1185">Reference proteome</keyword>
<keyword evidence="1" id="KW-0812">Transmembrane</keyword>
<feature type="transmembrane region" description="Helical" evidence="1">
    <location>
        <begin position="308"/>
        <end position="326"/>
    </location>
</feature>
<feature type="transmembrane region" description="Helical" evidence="1">
    <location>
        <begin position="332"/>
        <end position="351"/>
    </location>
</feature>
<evidence type="ECO:0000256" key="1">
    <source>
        <dbReference type="SAM" id="Phobius"/>
    </source>
</evidence>
<accession>A0A1H9U862</accession>
<keyword evidence="1" id="KW-1133">Transmembrane helix</keyword>
<feature type="transmembrane region" description="Helical" evidence="1">
    <location>
        <begin position="281"/>
        <end position="296"/>
    </location>
</feature>
<evidence type="ECO:0000313" key="3">
    <source>
        <dbReference type="Proteomes" id="UP000199687"/>
    </source>
</evidence>
<sequence>MEMFSSDKNQHRYISNELPKWAIAAHIALIIFLTLFGLAGIIFSIYIGAESGIVYFLFLLIAGILIISLAIFAYKNLRKYLDNAINIQLREDGYFYRYHNKKENRTGEILLPYETIDYVLIGKSANTTYRTTYSSFIGMRHKLSWMVSARFMIKGEDKILDFTSSNQQFIDDWIRVFQEKHVPLFHTECGVKVTPNTPEAIEAIPKQKYAGKLAFQPGEMMDELDFDDEFLTEQQKQLTQKRNNKKKYAGIVLGLVHIPLVMLVFPQFPVEDGTFASESDMLPWIVTLLALYFFNFRKIKWYQPLLDSLILVLCISIAAIVTPGVTEEFKDAVFFYMYTVIAFFLVGKYFFMIFKWVRKKL</sequence>
<protein>
    <submittedName>
        <fullName evidence="2">Uncharacterized protein</fullName>
    </submittedName>
</protein>
<proteinExistence type="predicted"/>
<dbReference type="EMBL" id="FOGL01000016">
    <property type="protein sequence ID" value="SES05512.1"/>
    <property type="molecule type" value="Genomic_DNA"/>
</dbReference>
<feature type="transmembrane region" description="Helical" evidence="1">
    <location>
        <begin position="21"/>
        <end position="47"/>
    </location>
</feature>
<feature type="transmembrane region" description="Helical" evidence="1">
    <location>
        <begin position="248"/>
        <end position="269"/>
    </location>
</feature>
<organism evidence="2 3">
    <name type="scientific">Gracilibacillus ureilyticus</name>
    <dbReference type="NCBI Taxonomy" id="531814"/>
    <lineage>
        <taxon>Bacteria</taxon>
        <taxon>Bacillati</taxon>
        <taxon>Bacillota</taxon>
        <taxon>Bacilli</taxon>
        <taxon>Bacillales</taxon>
        <taxon>Bacillaceae</taxon>
        <taxon>Gracilibacillus</taxon>
    </lineage>
</organism>
<feature type="transmembrane region" description="Helical" evidence="1">
    <location>
        <begin position="53"/>
        <end position="74"/>
    </location>
</feature>